<dbReference type="Pfam" id="PF18029">
    <property type="entry name" value="Glyoxalase_6"/>
    <property type="match status" value="1"/>
</dbReference>
<dbReference type="PANTHER" id="PTHR35908:SF1">
    <property type="entry name" value="CONSERVED PROTEIN"/>
    <property type="match status" value="1"/>
</dbReference>
<dbReference type="EMBL" id="BAAAZR010000006">
    <property type="protein sequence ID" value="GAA3808715.1"/>
    <property type="molecule type" value="Genomic_DNA"/>
</dbReference>
<proteinExistence type="predicted"/>
<gene>
    <name evidence="2" type="ORF">GCM10022226_31110</name>
</gene>
<dbReference type="PROSITE" id="PS51819">
    <property type="entry name" value="VOC"/>
    <property type="match status" value="1"/>
</dbReference>
<reference evidence="3" key="1">
    <citation type="journal article" date="2019" name="Int. J. Syst. Evol. Microbiol.">
        <title>The Global Catalogue of Microorganisms (GCM) 10K type strain sequencing project: providing services to taxonomists for standard genome sequencing and annotation.</title>
        <authorList>
            <consortium name="The Broad Institute Genomics Platform"/>
            <consortium name="The Broad Institute Genome Sequencing Center for Infectious Disease"/>
            <person name="Wu L."/>
            <person name="Ma J."/>
        </authorList>
    </citation>
    <scope>NUCLEOTIDE SEQUENCE [LARGE SCALE GENOMIC DNA]</scope>
    <source>
        <strain evidence="3">JCM 16908</strain>
    </source>
</reference>
<accession>A0ABP7I4I6</accession>
<evidence type="ECO:0000313" key="3">
    <source>
        <dbReference type="Proteomes" id="UP001500888"/>
    </source>
</evidence>
<feature type="domain" description="VOC" evidence="1">
    <location>
        <begin position="6"/>
        <end position="123"/>
    </location>
</feature>
<protein>
    <submittedName>
        <fullName evidence="2">VOC family protein</fullName>
    </submittedName>
</protein>
<dbReference type="SUPFAM" id="SSF54593">
    <property type="entry name" value="Glyoxalase/Bleomycin resistance protein/Dihydroxybiphenyl dioxygenase"/>
    <property type="match status" value="1"/>
</dbReference>
<dbReference type="InterPro" id="IPR029068">
    <property type="entry name" value="Glyas_Bleomycin-R_OHBP_Dase"/>
</dbReference>
<dbReference type="InterPro" id="IPR041581">
    <property type="entry name" value="Glyoxalase_6"/>
</dbReference>
<dbReference type="PANTHER" id="PTHR35908">
    <property type="entry name" value="HYPOTHETICAL FUSION PROTEIN"/>
    <property type="match status" value="1"/>
</dbReference>
<dbReference type="InterPro" id="IPR037523">
    <property type="entry name" value="VOC_core"/>
</dbReference>
<dbReference type="CDD" id="cd06587">
    <property type="entry name" value="VOC"/>
    <property type="match status" value="1"/>
</dbReference>
<evidence type="ECO:0000313" key="2">
    <source>
        <dbReference type="EMBL" id="GAA3808715.1"/>
    </source>
</evidence>
<dbReference type="Gene3D" id="3.10.180.10">
    <property type="entry name" value="2,3-Dihydroxybiphenyl 1,2-Dioxygenase, domain 1"/>
    <property type="match status" value="1"/>
</dbReference>
<keyword evidence="3" id="KW-1185">Reference proteome</keyword>
<organism evidence="2 3">
    <name type="scientific">Sphaerisporangium flaviroseum</name>
    <dbReference type="NCBI Taxonomy" id="509199"/>
    <lineage>
        <taxon>Bacteria</taxon>
        <taxon>Bacillati</taxon>
        <taxon>Actinomycetota</taxon>
        <taxon>Actinomycetes</taxon>
        <taxon>Streptosporangiales</taxon>
        <taxon>Streptosporangiaceae</taxon>
        <taxon>Sphaerisporangium</taxon>
    </lineage>
</organism>
<dbReference type="Proteomes" id="UP001500888">
    <property type="component" value="Unassembled WGS sequence"/>
</dbReference>
<evidence type="ECO:0000259" key="1">
    <source>
        <dbReference type="PROSITE" id="PS51819"/>
    </source>
</evidence>
<sequence>MSEIARMRAVVLDCPEPKALADFYSAVVGWKITKVDDDWVSLSDGGEFRLSFQKADDYQPPNWPSSDHPQQFHLDLTVDDRKKAEAEVLALGAVKHPHQPGEVDGGFTVFLDPAGHPFCLCDAG</sequence>
<dbReference type="RefSeq" id="WP_344939508.1">
    <property type="nucleotide sequence ID" value="NZ_BAAAZR010000006.1"/>
</dbReference>
<comment type="caution">
    <text evidence="2">The sequence shown here is derived from an EMBL/GenBank/DDBJ whole genome shotgun (WGS) entry which is preliminary data.</text>
</comment>
<name>A0ABP7I4I6_9ACTN</name>